<gene>
    <name evidence="1" type="ORF">F2P81_002959</name>
</gene>
<name>A0A6A4TLP8_SCOMX</name>
<dbReference type="AlphaFoldDB" id="A0A6A4TLP8"/>
<dbReference type="Proteomes" id="UP000438429">
    <property type="component" value="Unassembled WGS sequence"/>
</dbReference>
<evidence type="ECO:0000313" key="2">
    <source>
        <dbReference type="Proteomes" id="UP000438429"/>
    </source>
</evidence>
<sequence length="80" mass="9295">MVWYENKSTVKPASSSGIVTLYRRCSFIFLFFLPPSKALREGGQGVHRESSTTLVFIRFRRTNTEAEWDVARLLLLQRDL</sequence>
<accession>A0A6A4TLP8</accession>
<proteinExistence type="predicted"/>
<dbReference type="EMBL" id="VEVO01000003">
    <property type="protein sequence ID" value="KAF0043801.1"/>
    <property type="molecule type" value="Genomic_DNA"/>
</dbReference>
<reference evidence="1 2" key="1">
    <citation type="submission" date="2019-06" db="EMBL/GenBank/DDBJ databases">
        <title>Draft genomes of female and male turbot (Scophthalmus maximus).</title>
        <authorList>
            <person name="Xu H."/>
            <person name="Xu X.-W."/>
            <person name="Shao C."/>
            <person name="Chen S."/>
        </authorList>
    </citation>
    <scope>NUCLEOTIDE SEQUENCE [LARGE SCALE GENOMIC DNA]</scope>
    <source>
        <strain evidence="1">Ysfricsl-2016a</strain>
        <tissue evidence="1">Blood</tissue>
    </source>
</reference>
<comment type="caution">
    <text evidence="1">The sequence shown here is derived from an EMBL/GenBank/DDBJ whole genome shotgun (WGS) entry which is preliminary data.</text>
</comment>
<evidence type="ECO:0000313" key="1">
    <source>
        <dbReference type="EMBL" id="KAF0043801.1"/>
    </source>
</evidence>
<organism evidence="1 2">
    <name type="scientific">Scophthalmus maximus</name>
    <name type="common">Turbot</name>
    <name type="synonym">Psetta maxima</name>
    <dbReference type="NCBI Taxonomy" id="52904"/>
    <lineage>
        <taxon>Eukaryota</taxon>
        <taxon>Metazoa</taxon>
        <taxon>Chordata</taxon>
        <taxon>Craniata</taxon>
        <taxon>Vertebrata</taxon>
        <taxon>Euteleostomi</taxon>
        <taxon>Actinopterygii</taxon>
        <taxon>Neopterygii</taxon>
        <taxon>Teleostei</taxon>
        <taxon>Neoteleostei</taxon>
        <taxon>Acanthomorphata</taxon>
        <taxon>Carangaria</taxon>
        <taxon>Pleuronectiformes</taxon>
        <taxon>Pleuronectoidei</taxon>
        <taxon>Scophthalmidae</taxon>
        <taxon>Scophthalmus</taxon>
    </lineage>
</organism>
<protein>
    <submittedName>
        <fullName evidence="1">Uncharacterized protein</fullName>
    </submittedName>
</protein>